<feature type="signal peptide" evidence="2">
    <location>
        <begin position="1"/>
        <end position="30"/>
    </location>
</feature>
<dbReference type="Gene3D" id="2.60.40.20">
    <property type="entry name" value="Alpha-amylase inhibitor"/>
    <property type="match status" value="1"/>
</dbReference>
<evidence type="ECO:0000256" key="1">
    <source>
        <dbReference type="ARBA" id="ARBA00022579"/>
    </source>
</evidence>
<evidence type="ECO:0000313" key="4">
    <source>
        <dbReference type="Proteomes" id="UP000198582"/>
    </source>
</evidence>
<dbReference type="EMBL" id="FOEF01000003">
    <property type="protein sequence ID" value="SEP08572.1"/>
    <property type="molecule type" value="Genomic_DNA"/>
</dbReference>
<dbReference type="OrthoDB" id="4249672at2"/>
<dbReference type="Proteomes" id="UP000198582">
    <property type="component" value="Unassembled WGS sequence"/>
</dbReference>
<dbReference type="RefSeq" id="WP_091616006.1">
    <property type="nucleotide sequence ID" value="NZ_FOEF01000003.1"/>
</dbReference>
<evidence type="ECO:0000256" key="2">
    <source>
        <dbReference type="SAM" id="SignalP"/>
    </source>
</evidence>
<dbReference type="InterPro" id="IPR000833">
    <property type="entry name" value="A-amylase_inhib"/>
</dbReference>
<dbReference type="AlphaFoldDB" id="A0A1H8UZC8"/>
<proteinExistence type="predicted"/>
<organism evidence="3 4">
    <name type="scientific">Amycolatopsis saalfeldensis</name>
    <dbReference type="NCBI Taxonomy" id="394193"/>
    <lineage>
        <taxon>Bacteria</taxon>
        <taxon>Bacillati</taxon>
        <taxon>Actinomycetota</taxon>
        <taxon>Actinomycetes</taxon>
        <taxon>Pseudonocardiales</taxon>
        <taxon>Pseudonocardiaceae</taxon>
        <taxon>Amycolatopsis</taxon>
    </lineage>
</organism>
<dbReference type="GO" id="GO:0015066">
    <property type="term" value="F:alpha-amylase inhibitor activity"/>
    <property type="evidence" value="ECO:0007669"/>
    <property type="project" value="UniProtKB-KW"/>
</dbReference>
<feature type="chain" id="PRO_5011680439" evidence="2">
    <location>
        <begin position="31"/>
        <end position="105"/>
    </location>
</feature>
<keyword evidence="4" id="KW-1185">Reference proteome</keyword>
<sequence length="105" mass="10470">MIKTRSLTRPLAGLAVVALAGLGLAGTASAATDAAAPSCIEVASQGGSVGTTLFVTVANNCSREYRVTVVVNRAPDSSCFSIAPGDRQGLKFAGAEPTVASVDLC</sequence>
<keyword evidence="2" id="KW-0732">Signal</keyword>
<dbReference type="Pfam" id="PF01356">
    <property type="entry name" value="A_amylase_inhib"/>
    <property type="match status" value="1"/>
</dbReference>
<accession>A0A1H8UZC8</accession>
<keyword evidence="1" id="KW-0022">Alpha-amylase inhibitor</keyword>
<dbReference type="SUPFAM" id="SSF49498">
    <property type="entry name" value="alpha-Amylase inhibitor tendamistat"/>
    <property type="match status" value="1"/>
</dbReference>
<gene>
    <name evidence="3" type="ORF">SAMN04489732_103561</name>
</gene>
<dbReference type="InterPro" id="IPR036379">
    <property type="entry name" value="A-amylase_inhib_sf"/>
</dbReference>
<protein>
    <submittedName>
        <fullName evidence="3">Alpha amylase inhibitor</fullName>
    </submittedName>
</protein>
<name>A0A1H8UZC8_9PSEU</name>
<evidence type="ECO:0000313" key="3">
    <source>
        <dbReference type="EMBL" id="SEP08572.1"/>
    </source>
</evidence>
<reference evidence="4" key="1">
    <citation type="submission" date="2016-10" db="EMBL/GenBank/DDBJ databases">
        <authorList>
            <person name="Varghese N."/>
            <person name="Submissions S."/>
        </authorList>
    </citation>
    <scope>NUCLEOTIDE SEQUENCE [LARGE SCALE GENOMIC DNA]</scope>
    <source>
        <strain evidence="4">DSM 44993</strain>
    </source>
</reference>